<gene>
    <name evidence="2" type="ORF">CYMTET_2799</name>
</gene>
<feature type="compositionally biased region" description="Polar residues" evidence="1">
    <location>
        <begin position="93"/>
        <end position="116"/>
    </location>
</feature>
<dbReference type="AlphaFoldDB" id="A0AAE0H4D2"/>
<name>A0AAE0H4D2_9CHLO</name>
<feature type="compositionally biased region" description="Pro residues" evidence="1">
    <location>
        <begin position="72"/>
        <end position="86"/>
    </location>
</feature>
<protein>
    <submittedName>
        <fullName evidence="2">Uncharacterized protein</fullName>
    </submittedName>
</protein>
<comment type="caution">
    <text evidence="2">The sequence shown here is derived from an EMBL/GenBank/DDBJ whole genome shotgun (WGS) entry which is preliminary data.</text>
</comment>
<organism evidence="2 3">
    <name type="scientific">Cymbomonas tetramitiformis</name>
    <dbReference type="NCBI Taxonomy" id="36881"/>
    <lineage>
        <taxon>Eukaryota</taxon>
        <taxon>Viridiplantae</taxon>
        <taxon>Chlorophyta</taxon>
        <taxon>Pyramimonadophyceae</taxon>
        <taxon>Pyramimonadales</taxon>
        <taxon>Pyramimonadaceae</taxon>
        <taxon>Cymbomonas</taxon>
    </lineage>
</organism>
<dbReference type="Proteomes" id="UP001190700">
    <property type="component" value="Unassembled WGS sequence"/>
</dbReference>
<sequence length="116" mass="12761">MGLASECAHKDYHKVVRSIMCQDPYLSRGDAVSMTRDIKNKHLYRPTGITPYAYEFARPPATFLATSLSEAPLPPPTQMPPPPFPSPFKINLLSATPSANKPMNIASTTNKSTITR</sequence>
<keyword evidence="3" id="KW-1185">Reference proteome</keyword>
<reference evidence="2 3" key="1">
    <citation type="journal article" date="2015" name="Genome Biol. Evol.">
        <title>Comparative Genomics of a Bacterivorous Green Alga Reveals Evolutionary Causalities and Consequences of Phago-Mixotrophic Mode of Nutrition.</title>
        <authorList>
            <person name="Burns J.A."/>
            <person name="Paasch A."/>
            <person name="Narechania A."/>
            <person name="Kim E."/>
        </authorList>
    </citation>
    <scope>NUCLEOTIDE SEQUENCE [LARGE SCALE GENOMIC DNA]</scope>
    <source>
        <strain evidence="2 3">PLY_AMNH</strain>
    </source>
</reference>
<feature type="region of interest" description="Disordered" evidence="1">
    <location>
        <begin position="67"/>
        <end position="116"/>
    </location>
</feature>
<dbReference type="EMBL" id="LGRX02000044">
    <property type="protein sequence ID" value="KAK3289764.1"/>
    <property type="molecule type" value="Genomic_DNA"/>
</dbReference>
<proteinExistence type="predicted"/>
<evidence type="ECO:0000256" key="1">
    <source>
        <dbReference type="SAM" id="MobiDB-lite"/>
    </source>
</evidence>
<evidence type="ECO:0000313" key="2">
    <source>
        <dbReference type="EMBL" id="KAK3289764.1"/>
    </source>
</evidence>
<accession>A0AAE0H4D2</accession>
<evidence type="ECO:0000313" key="3">
    <source>
        <dbReference type="Proteomes" id="UP001190700"/>
    </source>
</evidence>